<organism evidence="2 3">
    <name type="scientific">Fusarium flagelliforme</name>
    <dbReference type="NCBI Taxonomy" id="2675880"/>
    <lineage>
        <taxon>Eukaryota</taxon>
        <taxon>Fungi</taxon>
        <taxon>Dikarya</taxon>
        <taxon>Ascomycota</taxon>
        <taxon>Pezizomycotina</taxon>
        <taxon>Sordariomycetes</taxon>
        <taxon>Hypocreomycetidae</taxon>
        <taxon>Hypocreales</taxon>
        <taxon>Nectriaceae</taxon>
        <taxon>Fusarium</taxon>
        <taxon>Fusarium incarnatum-equiseti species complex</taxon>
    </lineage>
</organism>
<dbReference type="Proteomes" id="UP000265631">
    <property type="component" value="Unassembled WGS sequence"/>
</dbReference>
<feature type="transmembrane region" description="Helical" evidence="1">
    <location>
        <begin position="197"/>
        <end position="216"/>
    </location>
</feature>
<evidence type="ECO:0000313" key="2">
    <source>
        <dbReference type="EMBL" id="RFN50235.1"/>
    </source>
</evidence>
<gene>
    <name evidence="2" type="ORF">FIE12Z_5414</name>
</gene>
<proteinExistence type="predicted"/>
<protein>
    <submittedName>
        <fullName evidence="2">Uncharacterized protein</fullName>
    </submittedName>
</protein>
<dbReference type="STRING" id="2594813.A0A395MRP5"/>
<evidence type="ECO:0000256" key="1">
    <source>
        <dbReference type="SAM" id="Phobius"/>
    </source>
</evidence>
<comment type="caution">
    <text evidence="2">The sequence shown here is derived from an EMBL/GenBank/DDBJ whole genome shotgun (WGS) entry which is preliminary data.</text>
</comment>
<dbReference type="AlphaFoldDB" id="A0A395MRP5"/>
<name>A0A395MRP5_9HYPO</name>
<keyword evidence="1" id="KW-1133">Transmembrane helix</keyword>
<feature type="transmembrane region" description="Helical" evidence="1">
    <location>
        <begin position="99"/>
        <end position="119"/>
    </location>
</feature>
<evidence type="ECO:0000313" key="3">
    <source>
        <dbReference type="Proteomes" id="UP000265631"/>
    </source>
</evidence>
<feature type="transmembrane region" description="Helical" evidence="1">
    <location>
        <begin position="131"/>
        <end position="156"/>
    </location>
</feature>
<reference evidence="2 3" key="1">
    <citation type="journal article" date="2018" name="PLoS Pathog.">
        <title>Evolution of structural diversity of trichothecenes, a family of toxins produced by plant pathogenic and entomopathogenic fungi.</title>
        <authorList>
            <person name="Proctor R.H."/>
            <person name="McCormick S.P."/>
            <person name="Kim H.S."/>
            <person name="Cardoza R.E."/>
            <person name="Stanley A.M."/>
            <person name="Lindo L."/>
            <person name="Kelly A."/>
            <person name="Brown D.W."/>
            <person name="Lee T."/>
            <person name="Vaughan M.M."/>
            <person name="Alexander N.J."/>
            <person name="Busman M."/>
            <person name="Gutierrez S."/>
        </authorList>
    </citation>
    <scope>NUCLEOTIDE SEQUENCE [LARGE SCALE GENOMIC DNA]</scope>
    <source>
        <strain evidence="2 3">NRRL 13405</strain>
    </source>
</reference>
<dbReference type="Pfam" id="PF11374">
    <property type="entry name" value="DUF3176"/>
    <property type="match status" value="1"/>
</dbReference>
<keyword evidence="1" id="KW-0812">Transmembrane</keyword>
<keyword evidence="1" id="KW-0472">Membrane</keyword>
<dbReference type="PANTHER" id="PTHR35394:SF5">
    <property type="entry name" value="DUF3176 DOMAIN-CONTAINING PROTEIN"/>
    <property type="match status" value="1"/>
</dbReference>
<keyword evidence="3" id="KW-1185">Reference proteome</keyword>
<dbReference type="InterPro" id="IPR021514">
    <property type="entry name" value="DUF3176"/>
</dbReference>
<dbReference type="EMBL" id="PXXK01000142">
    <property type="protein sequence ID" value="RFN50235.1"/>
    <property type="molecule type" value="Genomic_DNA"/>
</dbReference>
<sequence>MDAETKSPCNFMSHFQARASQGVLPPCVSGVKEACSSIHIHIMATMMASHESSRRNSGQHSESFGPKQEVTTFITSESRSQSKTETPKVSPVRYWSWEIVSLLFAIALLIATIAIPAHYNDKVLKRWPYDISLNTIIAILSTFMRAAVMFVVAELVGQMGWQSLRKPRPVSDLHHFDNASRGILGAFKLFWNVPPRLASIIAAIVIILSPAIAPFSQQAVKTVPCSREVPGSASLPISHYAPVKNAKHQAFAVAQEITSDMKATMLNGLVNPKGKDTDVQATCSSGNCTFTETSKGVTHASVAMCSSCLDTTEFIKLNVTQVNGYPRINYTLPNRQWLQPIGGGHILSAYNGDVDWALGGVESEFAELTKAAIANLTVLTSSQSACKNITLFTAECPQDRFTADLPESHRNHNPVAITCALYPCVKQYHAQVKQGRLVEKVVDEVPLSALDIGFIGDSKNPALLNKDNKRNAIQSPCLVGDEEYTFKNFSQRDKPPKGWSTVELDKTNYTVPDTCLYQMGIPYSQALGNHLDNTIFNSYCQQTSATDPGPECGSNWWLEPLFNTTYDVLDTAFDDFTAAITNNFRMQAIFTNQDSEVTGVVNEMAICTIFDWRWVLLPAGLIAVTLALLIYSVVQSYTHKEMPVWKTSILPLLFYGPNVTTDEKRETGLDGLQREAGRIKVEFQNDDGIRLRKIDTRATES</sequence>
<accession>A0A395MRP5</accession>
<feature type="transmembrane region" description="Helical" evidence="1">
    <location>
        <begin position="612"/>
        <end position="634"/>
    </location>
</feature>
<dbReference type="PANTHER" id="PTHR35394">
    <property type="entry name" value="DUF3176 DOMAIN-CONTAINING PROTEIN"/>
    <property type="match status" value="1"/>
</dbReference>